<evidence type="ECO:0000313" key="2">
    <source>
        <dbReference type="EMBL" id="AFZ66419.1"/>
    </source>
</evidence>
<evidence type="ECO:0000256" key="1">
    <source>
        <dbReference type="SAM" id="SignalP"/>
    </source>
</evidence>
<dbReference type="PANTHER" id="PTHR30189:SF1">
    <property type="entry name" value="LPS-ASSEMBLY PROTEIN LPTD"/>
    <property type="match status" value="1"/>
</dbReference>
<organism evidence="2 3">
    <name type="scientific">Deinococcus peraridilitoris (strain DSM 19664 / LMG 22246 / CIP 109416 / KR-200)</name>
    <dbReference type="NCBI Taxonomy" id="937777"/>
    <lineage>
        <taxon>Bacteria</taxon>
        <taxon>Thermotogati</taxon>
        <taxon>Deinococcota</taxon>
        <taxon>Deinococci</taxon>
        <taxon>Deinococcales</taxon>
        <taxon>Deinococcaceae</taxon>
        <taxon>Deinococcus</taxon>
    </lineage>
</organism>
<dbReference type="eggNOG" id="COG1452">
    <property type="taxonomic scope" value="Bacteria"/>
</dbReference>
<dbReference type="EMBL" id="CP003382">
    <property type="protein sequence ID" value="AFZ66419.1"/>
    <property type="molecule type" value="Genomic_DNA"/>
</dbReference>
<dbReference type="PANTHER" id="PTHR30189">
    <property type="entry name" value="LPS-ASSEMBLY PROTEIN"/>
    <property type="match status" value="1"/>
</dbReference>
<feature type="chain" id="PRO_5003938914" description="Organic solvent tolerance protein OstA" evidence="1">
    <location>
        <begin position="22"/>
        <end position="883"/>
    </location>
</feature>
<dbReference type="AlphaFoldDB" id="K9ZYY6"/>
<dbReference type="PATRIC" id="fig|937777.3.peg.852"/>
<dbReference type="RefSeq" id="WP_015234729.1">
    <property type="nucleotide sequence ID" value="NC_019793.1"/>
</dbReference>
<dbReference type="InterPro" id="IPR050218">
    <property type="entry name" value="LptD"/>
</dbReference>
<gene>
    <name evidence="2" type="ordered locus">Deipe_0845</name>
</gene>
<protein>
    <recommendedName>
        <fullName evidence="4">Organic solvent tolerance protein OstA</fullName>
    </recommendedName>
</protein>
<dbReference type="GO" id="GO:0009279">
    <property type="term" value="C:cell outer membrane"/>
    <property type="evidence" value="ECO:0007669"/>
    <property type="project" value="TreeGrafter"/>
</dbReference>
<dbReference type="HOGENOM" id="CLU_339141_0_0_0"/>
<feature type="signal peptide" evidence="1">
    <location>
        <begin position="1"/>
        <end position="21"/>
    </location>
</feature>
<accession>K9ZYY6</accession>
<reference evidence="3" key="1">
    <citation type="submission" date="2012-03" db="EMBL/GenBank/DDBJ databases">
        <title>Complete sequence of chromosome of Deinococcus peraridilitoris DSM 19664.</title>
        <authorList>
            <person name="Lucas S."/>
            <person name="Copeland A."/>
            <person name="Lapidus A."/>
            <person name="Glavina del Rio T."/>
            <person name="Dalin E."/>
            <person name="Tice H."/>
            <person name="Bruce D."/>
            <person name="Goodwin L."/>
            <person name="Pitluck S."/>
            <person name="Peters L."/>
            <person name="Mikhailova N."/>
            <person name="Lu M."/>
            <person name="Kyrpides N."/>
            <person name="Mavromatis K."/>
            <person name="Ivanova N."/>
            <person name="Brettin T."/>
            <person name="Detter J.C."/>
            <person name="Han C."/>
            <person name="Larimer F."/>
            <person name="Land M."/>
            <person name="Hauser L."/>
            <person name="Markowitz V."/>
            <person name="Cheng J.-F."/>
            <person name="Hugenholtz P."/>
            <person name="Woyke T."/>
            <person name="Wu D."/>
            <person name="Pukall R."/>
            <person name="Steenblock K."/>
            <person name="Brambilla E."/>
            <person name="Klenk H.-P."/>
            <person name="Eisen J.A."/>
        </authorList>
    </citation>
    <scope>NUCLEOTIDE SEQUENCE [LARGE SCALE GENOMIC DNA]</scope>
    <source>
        <strain evidence="3">DSM 19664 / LMG 22246 / CIP 109416 / KR-200</strain>
    </source>
</reference>
<evidence type="ECO:0008006" key="4">
    <source>
        <dbReference type="Google" id="ProtNLM"/>
    </source>
</evidence>
<dbReference type="KEGG" id="dpd:Deipe_0845"/>
<sequence>MRFMLVLARLMVLFGALLAGAQARTIEIISADRLELRRVDNQELVVISGGVELHLERDVIRADRVEYNRTRRTLTLVGKTYYKSVTRGQDGQESEQVLTGDGLVVNLGTENLAGEDVIITTADLQIRGEQVERVPGQLQANNSYFTPCARCGRTPNDYAFRAGRVVLYPGDRLIAYEATLLLADAPVAYLPMVVLFLNDPDRQPRFEIGQDSVDGLFARVGLPFTIGSNALGYTLLRYYQNRAPSLGLGVDLSAYDLIFGVQRLDLYALAEPRRVNDPLGGGYNFDFRVNATGLLPWEGTKNGLQYTLTAERRDIGQSVERKGVTGVDFTAKAEWNELDATFRYTGRFGPDPVGRLNEVLRRPEITLDFQPIRWGELSADFAVTFGSYTAASNPLSRTARAAGDNFSAERLLETHNITYETRPWSGATFSVRNTFTGQYYSTGARVVNLDVNTTLRQEVTPDTSFSVRYDYARQEGTSPFEFDRVGSRRLSGVLRLNATTRLAPWLQLEAEQAYDFVQPADNQEPARVAVTANPNPVDLRGNVQYDFFLRRLENWDARLNVGGGVGVTFGLSTSFNYLNGYQPLVGTLGYINPDRSADASFTATYNLQQGHLQSVRAQVNGIATEDAILNPIRMSVDQTFSTQNPRIQGSQSLTWRGTTLSSSHDFLLPDAVVESEDPLEGQGNLNFALSSPQGGATSWSVQYGGRYSLTRGGWNTPTLTGTYSSTSPGQRLVLNTTLNMPGLDRAYLDVANASANAQFDVSPRIGLAGEVRFARTRSGAAITDTLSFRPFGVTFALGPIERPEAYFSVILDQSFTFSPTATPQPLKPIFRLNVDRCCWTFGAELNPVEQRVRLSLSVPLGGGQNIDVTNNGVRLPGLTTGGN</sequence>
<dbReference type="OrthoDB" id="51098at2"/>
<evidence type="ECO:0000313" key="3">
    <source>
        <dbReference type="Proteomes" id="UP000010467"/>
    </source>
</evidence>
<name>K9ZYY6_DEIPD</name>
<keyword evidence="3" id="KW-1185">Reference proteome</keyword>
<dbReference type="STRING" id="937777.Deipe_0845"/>
<keyword evidence="1" id="KW-0732">Signal</keyword>
<dbReference type="GO" id="GO:1990351">
    <property type="term" value="C:transporter complex"/>
    <property type="evidence" value="ECO:0007669"/>
    <property type="project" value="TreeGrafter"/>
</dbReference>
<dbReference type="Proteomes" id="UP000010467">
    <property type="component" value="Chromosome"/>
</dbReference>
<proteinExistence type="predicted"/>